<accession>A0A1X7SWD7</accession>
<evidence type="ECO:0000313" key="3">
    <source>
        <dbReference type="EnsemblMetazoa" id="Aqu2.1.06390_001"/>
    </source>
</evidence>
<feature type="domain" description="Vacuolar protein sorting-associated protein 13 VPS13 adaptor binding" evidence="2">
    <location>
        <begin position="163"/>
        <end position="378"/>
    </location>
</feature>
<dbReference type="OrthoDB" id="428159at2759"/>
<dbReference type="AlphaFoldDB" id="A0A1X7SWD7"/>
<dbReference type="GO" id="GO:0045053">
    <property type="term" value="P:protein retention in Golgi apparatus"/>
    <property type="evidence" value="ECO:0007669"/>
    <property type="project" value="TreeGrafter"/>
</dbReference>
<sequence>MSVLNGFIIAVTRSFVSPTLSPSSSLGSLSSDGPPPVLEPKFLIELKATDPLQITITRTSIQLIKDLAEAYSKEYGKKVEGNVNVQSLTGAPFTITNKLGPKYNELVITPGESLKFPKPAESVQVQYNEFVDLIFKRDLGHISYASLVTPAVKETANVDIVVDSSFLPLQSVPIDVPGAYYYQLVAAGQSTLSPNASVVVDVTVNGSKNNINIRSSVQVHNHLLMPIELLSAPIKGESKLIQTLEPGELYPLPLSVLLLGICIRPTLEGHEGSKPYLDWQSIKGQKQIDLSCSTPSQPFNLRVIVEEERFKGQRGLKEGVYPHHLFHVYPLVVLQNLLPSVVNIETEDGKFEPFTLNPGQTHELYYLDTAKPPKLVVTVYAFRTEL</sequence>
<dbReference type="InterPro" id="IPR009543">
    <property type="entry name" value="VPS13_VAB"/>
</dbReference>
<protein>
    <recommendedName>
        <fullName evidence="2">Vacuolar protein sorting-associated protein 13 VPS13 adaptor binding domain-containing protein</fullName>
    </recommendedName>
</protein>
<dbReference type="InParanoid" id="A0A1X7SWD7"/>
<comment type="similarity">
    <text evidence="1">Belongs to the VPS13 family.</text>
</comment>
<dbReference type="PANTHER" id="PTHR16166:SF93">
    <property type="entry name" value="INTERMEMBRANE LIPID TRANSFER PROTEIN VPS13"/>
    <property type="match status" value="1"/>
</dbReference>
<proteinExistence type="inferred from homology"/>
<dbReference type="Pfam" id="PF25036">
    <property type="entry name" value="VPS13_VAB"/>
    <property type="match status" value="1"/>
</dbReference>
<dbReference type="InterPro" id="IPR026847">
    <property type="entry name" value="VPS13"/>
</dbReference>
<reference evidence="3" key="1">
    <citation type="submission" date="2017-05" db="UniProtKB">
        <authorList>
            <consortium name="EnsemblMetazoa"/>
        </authorList>
    </citation>
    <scope>IDENTIFICATION</scope>
</reference>
<dbReference type="EnsemblMetazoa" id="Aqu2.1.06390_001">
    <property type="protein sequence ID" value="Aqu2.1.06390_001"/>
    <property type="gene ID" value="Aqu2.1.06390"/>
</dbReference>
<evidence type="ECO:0000256" key="1">
    <source>
        <dbReference type="ARBA" id="ARBA00006545"/>
    </source>
</evidence>
<name>A0A1X7SWD7_AMPQE</name>
<dbReference type="PANTHER" id="PTHR16166">
    <property type="entry name" value="VACUOLAR PROTEIN SORTING-ASSOCIATED PROTEIN VPS13"/>
    <property type="match status" value="1"/>
</dbReference>
<organism evidence="3">
    <name type="scientific">Amphimedon queenslandica</name>
    <name type="common">Sponge</name>
    <dbReference type="NCBI Taxonomy" id="400682"/>
    <lineage>
        <taxon>Eukaryota</taxon>
        <taxon>Metazoa</taxon>
        <taxon>Porifera</taxon>
        <taxon>Demospongiae</taxon>
        <taxon>Heteroscleromorpha</taxon>
        <taxon>Haplosclerida</taxon>
        <taxon>Niphatidae</taxon>
        <taxon>Amphimedon</taxon>
    </lineage>
</organism>
<evidence type="ECO:0000259" key="2">
    <source>
        <dbReference type="Pfam" id="PF25036"/>
    </source>
</evidence>
<dbReference type="GO" id="GO:0006623">
    <property type="term" value="P:protein targeting to vacuole"/>
    <property type="evidence" value="ECO:0007669"/>
    <property type="project" value="TreeGrafter"/>
</dbReference>